<proteinExistence type="predicted"/>
<dbReference type="PANTHER" id="PTHR24110:SF3">
    <property type="entry name" value="CENTROSOMAL PROTEIN OF 78 KDA"/>
    <property type="match status" value="1"/>
</dbReference>
<evidence type="ECO:0000256" key="3">
    <source>
        <dbReference type="SAM" id="SignalP"/>
    </source>
</evidence>
<accession>A0A1X7VMD9</accession>
<dbReference type="EnsemblMetazoa" id="Aqu2.1.41556_001">
    <property type="protein sequence ID" value="Aqu2.1.41556_001"/>
    <property type="gene ID" value="Aqu2.1.41556"/>
</dbReference>
<dbReference type="OrthoDB" id="78308at2759"/>
<feature type="compositionally biased region" description="Low complexity" evidence="2">
    <location>
        <begin position="411"/>
        <end position="420"/>
    </location>
</feature>
<dbReference type="GO" id="GO:0005813">
    <property type="term" value="C:centrosome"/>
    <property type="evidence" value="ECO:0007669"/>
    <property type="project" value="TreeGrafter"/>
</dbReference>
<dbReference type="FunCoup" id="A0A1X7VMD9">
    <property type="interactions" value="325"/>
</dbReference>
<dbReference type="STRING" id="400682.A0A1X7VMD9"/>
<dbReference type="AlphaFoldDB" id="A0A1X7VMD9"/>
<evidence type="ECO:0000313" key="4">
    <source>
        <dbReference type="EnsemblMetazoa" id="Aqu2.1.41556_001"/>
    </source>
</evidence>
<dbReference type="PRINTS" id="PR02062">
    <property type="entry name" value="CENTROSOME78"/>
</dbReference>
<dbReference type="InterPro" id="IPR026212">
    <property type="entry name" value="Cep78"/>
</dbReference>
<feature type="region of interest" description="Disordered" evidence="2">
    <location>
        <begin position="372"/>
        <end position="434"/>
    </location>
</feature>
<evidence type="ECO:0000256" key="2">
    <source>
        <dbReference type="SAM" id="MobiDB-lite"/>
    </source>
</evidence>
<dbReference type="eggNOG" id="KOG4308">
    <property type="taxonomic scope" value="Eukaryota"/>
</dbReference>
<dbReference type="Gene3D" id="3.80.10.10">
    <property type="entry name" value="Ribonuclease Inhibitor"/>
    <property type="match status" value="2"/>
</dbReference>
<dbReference type="InParanoid" id="A0A1X7VMD9"/>
<evidence type="ECO:0008006" key="5">
    <source>
        <dbReference type="Google" id="ProtNLM"/>
    </source>
</evidence>
<evidence type="ECO:0000256" key="1">
    <source>
        <dbReference type="SAM" id="Coils"/>
    </source>
</evidence>
<dbReference type="GO" id="GO:0036064">
    <property type="term" value="C:ciliary basal body"/>
    <property type="evidence" value="ECO:0007669"/>
    <property type="project" value="TreeGrafter"/>
</dbReference>
<dbReference type="SMART" id="SM00368">
    <property type="entry name" value="LRR_RI"/>
    <property type="match status" value="4"/>
</dbReference>
<name>A0A1X7VMD9_AMPQE</name>
<dbReference type="PANTHER" id="PTHR24110">
    <property type="entry name" value="CENTROSOMAL PROTEIN OF 78 KDA"/>
    <property type="match status" value="1"/>
</dbReference>
<sequence length="559" mass="63499">MVLIYLLFMTTPTAGKINKMEAFRKAQTDFCTYYDSLCALQNSYPLARIRDSAAEGLLNCQVHKMRRNDWCPVLTALRANRIMHTVIFTDKWEENAQHYFNDDEGSVRARLPMRLIAKRTDNETVTDIIRSVRPILSNSDSLTTLLLEGLQMDIKIIKLLAKGLYRNQSLKHLSLKGSGIGDKGLTVICQVLKNFHCLEWIDFTWCHLTAGGMNAIADMIRFQSIHRQSSVWKDSLRGGHFTSPSTRISGLKRITLNLNPNIRDSGATLLVQALEDDVWIKALDMQTCGLTSNTAHLFQSLLRTNKGLLIIDIRENALMDDDEVDVLMEMLSKRQGSQGFEKNRYEWLDVEISRIHDLLKTAGVPIYRRRKKPSSALPVTHHHVPSGQTKLKRKGQPWRTAARPSQRWKNSLPSSVSKRLSSTDEEKSHYSSSCISNGSLTNGTTTTNEAAAHHTKPIQVTMTMEEFQQLQSEVVRCHNKLREEEKARLELKTRLNQLEEENKLLLSSVKEKQSLKGSSSSLDDEAIQTIEGTFKQFNAFLDLLNEKGYSHLTKLLSQS</sequence>
<dbReference type="SUPFAM" id="SSF52047">
    <property type="entry name" value="RNI-like"/>
    <property type="match status" value="1"/>
</dbReference>
<dbReference type="Pfam" id="PF13516">
    <property type="entry name" value="LRR_6"/>
    <property type="match status" value="1"/>
</dbReference>
<feature type="coiled-coil region" evidence="1">
    <location>
        <begin position="467"/>
        <end position="515"/>
    </location>
</feature>
<dbReference type="InterPro" id="IPR032675">
    <property type="entry name" value="LRR_dom_sf"/>
</dbReference>
<feature type="compositionally biased region" description="Basic residues" evidence="2">
    <location>
        <begin position="380"/>
        <end position="396"/>
    </location>
</feature>
<organism evidence="4">
    <name type="scientific">Amphimedon queenslandica</name>
    <name type="common">Sponge</name>
    <dbReference type="NCBI Taxonomy" id="400682"/>
    <lineage>
        <taxon>Eukaryota</taxon>
        <taxon>Metazoa</taxon>
        <taxon>Porifera</taxon>
        <taxon>Demospongiae</taxon>
        <taxon>Heteroscleromorpha</taxon>
        <taxon>Haplosclerida</taxon>
        <taxon>Niphatidae</taxon>
        <taxon>Amphimedon</taxon>
    </lineage>
</organism>
<keyword evidence="1" id="KW-0175">Coiled coil</keyword>
<feature type="signal peptide" evidence="3">
    <location>
        <begin position="1"/>
        <end position="15"/>
    </location>
</feature>
<dbReference type="GO" id="GO:0044782">
    <property type="term" value="P:cilium organization"/>
    <property type="evidence" value="ECO:0007669"/>
    <property type="project" value="TreeGrafter"/>
</dbReference>
<protein>
    <recommendedName>
        <fullName evidence="5">Centrosomal protein of 78 kDa</fullName>
    </recommendedName>
</protein>
<feature type="chain" id="PRO_5012507870" description="Centrosomal protein of 78 kDa" evidence="3">
    <location>
        <begin position="16"/>
        <end position="559"/>
    </location>
</feature>
<keyword evidence="3" id="KW-0732">Signal</keyword>
<reference evidence="4" key="1">
    <citation type="submission" date="2017-05" db="UniProtKB">
        <authorList>
            <consortium name="EnsemblMetazoa"/>
        </authorList>
    </citation>
    <scope>IDENTIFICATION</scope>
</reference>
<dbReference type="InterPro" id="IPR001611">
    <property type="entry name" value="Leu-rich_rpt"/>
</dbReference>